<feature type="transmembrane region" description="Helical" evidence="5">
    <location>
        <begin position="410"/>
        <end position="436"/>
    </location>
</feature>
<dbReference type="Gene3D" id="1.20.1250.20">
    <property type="entry name" value="MFS general substrate transporter like domains"/>
    <property type="match status" value="1"/>
</dbReference>
<keyword evidence="8" id="KW-1185">Reference proteome</keyword>
<feature type="transmembrane region" description="Helical" evidence="5">
    <location>
        <begin position="15"/>
        <end position="34"/>
    </location>
</feature>
<dbReference type="GO" id="GO:0022857">
    <property type="term" value="F:transmembrane transporter activity"/>
    <property type="evidence" value="ECO:0007669"/>
    <property type="project" value="InterPro"/>
</dbReference>
<dbReference type="InterPro" id="IPR036259">
    <property type="entry name" value="MFS_trans_sf"/>
</dbReference>
<dbReference type="OMA" id="MISKQVD"/>
<evidence type="ECO:0000256" key="5">
    <source>
        <dbReference type="SAM" id="Phobius"/>
    </source>
</evidence>
<evidence type="ECO:0000256" key="4">
    <source>
        <dbReference type="ARBA" id="ARBA00023136"/>
    </source>
</evidence>
<reference evidence="7 8" key="1">
    <citation type="journal article" date="2018" name="Sci. Rep.">
        <title>Comparative analysis of the Pocillopora damicornis genome highlights role of immune system in coral evolution.</title>
        <authorList>
            <person name="Cunning R."/>
            <person name="Bay R.A."/>
            <person name="Gillette P."/>
            <person name="Baker A.C."/>
            <person name="Traylor-Knowles N."/>
        </authorList>
    </citation>
    <scope>NUCLEOTIDE SEQUENCE [LARGE SCALE GENOMIC DNA]</scope>
    <source>
        <strain evidence="7">RSMAS</strain>
        <tissue evidence="7">Whole animal</tissue>
    </source>
</reference>
<dbReference type="EMBL" id="RCHS01002815">
    <property type="protein sequence ID" value="RMX45595.1"/>
    <property type="molecule type" value="Genomic_DNA"/>
</dbReference>
<feature type="transmembrane region" description="Helical" evidence="5">
    <location>
        <begin position="251"/>
        <end position="270"/>
    </location>
</feature>
<sequence>MAIAIFRNITVEPVLFLYMLCVFMSFPLVQQLAFQKICNAEYDAESCKNLTTSQENFVHKKTSKWILYQSVSSMLPSIAASLILGSWSDKVGRKTVLILPSVGSVLLYINYMLNVGFFSLNVDYLLIGVCISGFFGGFATTLLGVFSYISDITDESQRTTRVALLESMIFLGGTVGNLIGGVLVYHSGYMAAFGLCLGLNVLIIAYVGLILPESYFPDSNQQENWALVAIHNHIKTSFHVLTKERPQHRRLNLLVIMFGILVFVLINFGGFNDISVLYSKHSPRNFTSELVGYFFAEVLFIKGLGVMLGIPLMTKILKWSDLTIAIVGSLISIGQYIFLGFASSRWMMFVGGLIAIGAGVTPPCMRSMISKQVDSSEQGTTFALVASLEVLETLLASLIFNSIYSATVDWLPGFCYFLMSGMTVIPILLLIWLYVLERQSNLYAVMSSSPDVDGSLNNEEAFAKSSGQLEYGSSKDVKDVL</sequence>
<dbReference type="OrthoDB" id="3026777at2759"/>
<feature type="transmembrane region" description="Helical" evidence="5">
    <location>
        <begin position="96"/>
        <end position="118"/>
    </location>
</feature>
<keyword evidence="3 5" id="KW-1133">Transmembrane helix</keyword>
<name>A0A3M6TW02_POCDA</name>
<feature type="transmembrane region" description="Helical" evidence="5">
    <location>
        <begin position="381"/>
        <end position="404"/>
    </location>
</feature>
<keyword evidence="4 5" id="KW-0472">Membrane</keyword>
<feature type="transmembrane region" description="Helical" evidence="5">
    <location>
        <begin position="162"/>
        <end position="185"/>
    </location>
</feature>
<keyword evidence="2 5" id="KW-0812">Transmembrane</keyword>
<dbReference type="InterPro" id="IPR020846">
    <property type="entry name" value="MFS_dom"/>
</dbReference>
<comment type="caution">
    <text evidence="7">The sequence shown here is derived from an EMBL/GenBank/DDBJ whole genome shotgun (WGS) entry which is preliminary data.</text>
</comment>
<feature type="transmembrane region" description="Helical" evidence="5">
    <location>
        <begin position="124"/>
        <end position="150"/>
    </location>
</feature>
<dbReference type="PANTHER" id="PTHR23507">
    <property type="entry name" value="ZGC:174356"/>
    <property type="match status" value="1"/>
</dbReference>
<dbReference type="InterPro" id="IPR011701">
    <property type="entry name" value="MFS"/>
</dbReference>
<feature type="transmembrane region" description="Helical" evidence="5">
    <location>
        <begin position="322"/>
        <end position="342"/>
    </location>
</feature>
<protein>
    <recommendedName>
        <fullName evidence="6">Major facilitator superfamily (MFS) profile domain-containing protein</fullName>
    </recommendedName>
</protein>
<evidence type="ECO:0000256" key="2">
    <source>
        <dbReference type="ARBA" id="ARBA00022692"/>
    </source>
</evidence>
<evidence type="ECO:0000313" key="7">
    <source>
        <dbReference type="EMBL" id="RMX45595.1"/>
    </source>
</evidence>
<accession>A0A3M6TW02</accession>
<evidence type="ECO:0000256" key="1">
    <source>
        <dbReference type="ARBA" id="ARBA00004141"/>
    </source>
</evidence>
<evidence type="ECO:0000259" key="6">
    <source>
        <dbReference type="PROSITE" id="PS50850"/>
    </source>
</evidence>
<dbReference type="AlphaFoldDB" id="A0A3M6TW02"/>
<dbReference type="SUPFAM" id="SSF103473">
    <property type="entry name" value="MFS general substrate transporter"/>
    <property type="match status" value="1"/>
</dbReference>
<feature type="transmembrane region" description="Helical" evidence="5">
    <location>
        <begin position="290"/>
        <end position="310"/>
    </location>
</feature>
<organism evidence="7 8">
    <name type="scientific">Pocillopora damicornis</name>
    <name type="common">Cauliflower coral</name>
    <name type="synonym">Millepora damicornis</name>
    <dbReference type="NCBI Taxonomy" id="46731"/>
    <lineage>
        <taxon>Eukaryota</taxon>
        <taxon>Metazoa</taxon>
        <taxon>Cnidaria</taxon>
        <taxon>Anthozoa</taxon>
        <taxon>Hexacorallia</taxon>
        <taxon>Scleractinia</taxon>
        <taxon>Astrocoeniina</taxon>
        <taxon>Pocilloporidae</taxon>
        <taxon>Pocillopora</taxon>
    </lineage>
</organism>
<dbReference type="PROSITE" id="PS50850">
    <property type="entry name" value="MFS"/>
    <property type="match status" value="1"/>
</dbReference>
<comment type="subcellular location">
    <subcellularLocation>
        <location evidence="1">Membrane</location>
        <topology evidence="1">Multi-pass membrane protein</topology>
    </subcellularLocation>
</comment>
<feature type="transmembrane region" description="Helical" evidence="5">
    <location>
        <begin position="65"/>
        <end position="84"/>
    </location>
</feature>
<feature type="transmembrane region" description="Helical" evidence="5">
    <location>
        <begin position="191"/>
        <end position="211"/>
    </location>
</feature>
<evidence type="ECO:0000256" key="3">
    <source>
        <dbReference type="ARBA" id="ARBA00022989"/>
    </source>
</evidence>
<dbReference type="Pfam" id="PF07690">
    <property type="entry name" value="MFS_1"/>
    <property type="match status" value="1"/>
</dbReference>
<dbReference type="Proteomes" id="UP000275408">
    <property type="component" value="Unassembled WGS sequence"/>
</dbReference>
<feature type="transmembrane region" description="Helical" evidence="5">
    <location>
        <begin position="348"/>
        <end position="369"/>
    </location>
</feature>
<dbReference type="PANTHER" id="PTHR23507:SF1">
    <property type="entry name" value="FI18259P1-RELATED"/>
    <property type="match status" value="1"/>
</dbReference>
<feature type="domain" description="Major facilitator superfamily (MFS) profile" evidence="6">
    <location>
        <begin position="14"/>
        <end position="439"/>
    </location>
</feature>
<dbReference type="GO" id="GO:0016020">
    <property type="term" value="C:membrane"/>
    <property type="evidence" value="ECO:0007669"/>
    <property type="project" value="UniProtKB-SubCell"/>
</dbReference>
<gene>
    <name evidence="7" type="ORF">pdam_00013119</name>
</gene>
<evidence type="ECO:0000313" key="8">
    <source>
        <dbReference type="Proteomes" id="UP000275408"/>
    </source>
</evidence>
<proteinExistence type="predicted"/>